<reference evidence="3" key="1">
    <citation type="submission" date="2017-02" db="UniProtKB">
        <authorList>
            <consortium name="WormBaseParasite"/>
        </authorList>
    </citation>
    <scope>IDENTIFICATION</scope>
</reference>
<proteinExistence type="predicted"/>
<keyword evidence="2" id="KW-1185">Reference proteome</keyword>
<dbReference type="Proteomes" id="UP000271162">
    <property type="component" value="Unassembled WGS sequence"/>
</dbReference>
<dbReference type="WBParaSite" id="NBR_0000833301-mRNA-1">
    <property type="protein sequence ID" value="NBR_0000833301-mRNA-1"/>
    <property type="gene ID" value="NBR_0000833301"/>
</dbReference>
<name>A0A0N4XYX9_NIPBR</name>
<protein>
    <submittedName>
        <fullName evidence="1 3">Uncharacterized protein</fullName>
    </submittedName>
</protein>
<evidence type="ECO:0000313" key="3">
    <source>
        <dbReference type="WBParaSite" id="NBR_0000833301-mRNA-1"/>
    </source>
</evidence>
<dbReference type="EMBL" id="UYSL01019992">
    <property type="protein sequence ID" value="VDL71923.1"/>
    <property type="molecule type" value="Genomic_DNA"/>
</dbReference>
<dbReference type="AlphaFoldDB" id="A0A0N4XYX9"/>
<reference evidence="1 2" key="2">
    <citation type="submission" date="2018-11" db="EMBL/GenBank/DDBJ databases">
        <authorList>
            <consortium name="Pathogen Informatics"/>
        </authorList>
    </citation>
    <scope>NUCLEOTIDE SEQUENCE [LARGE SCALE GENOMIC DNA]</scope>
</reference>
<organism evidence="3">
    <name type="scientific">Nippostrongylus brasiliensis</name>
    <name type="common">Rat hookworm</name>
    <dbReference type="NCBI Taxonomy" id="27835"/>
    <lineage>
        <taxon>Eukaryota</taxon>
        <taxon>Metazoa</taxon>
        <taxon>Ecdysozoa</taxon>
        <taxon>Nematoda</taxon>
        <taxon>Chromadorea</taxon>
        <taxon>Rhabditida</taxon>
        <taxon>Rhabditina</taxon>
        <taxon>Rhabditomorpha</taxon>
        <taxon>Strongyloidea</taxon>
        <taxon>Heligmosomidae</taxon>
        <taxon>Nippostrongylus</taxon>
    </lineage>
</organism>
<gene>
    <name evidence="1" type="ORF">NBR_LOCUS8334</name>
</gene>
<evidence type="ECO:0000313" key="1">
    <source>
        <dbReference type="EMBL" id="VDL71923.1"/>
    </source>
</evidence>
<sequence length="71" mass="8084">MYATASKYADNHARTTTSWSLIKPRRSLLILPKGFEEVTMCFESSLMTAKVVNMPEDAVPEWFEEENSALI</sequence>
<dbReference type="STRING" id="27835.A0A0N4XYX9"/>
<evidence type="ECO:0000313" key="2">
    <source>
        <dbReference type="Proteomes" id="UP000271162"/>
    </source>
</evidence>
<accession>A0A0N4XYX9</accession>